<keyword evidence="4 5" id="KW-0472">Membrane</keyword>
<evidence type="ECO:0000256" key="1">
    <source>
        <dbReference type="ARBA" id="ARBA00022617"/>
    </source>
</evidence>
<keyword evidence="1" id="KW-0349">Heme</keyword>
<name>A0A7V2T0M2_LEUMU</name>
<sequence>TKAEADRYVKANPVDGGKYKVTPKSAYSVAKSHKIAKVVDHLELVKPGMQSPAEFDRTVHDLTNFLAYISEPAQLHRKSYGIFTLIFLLIFFVFAYMLKKEYWKDVH</sequence>
<protein>
    <submittedName>
        <fullName evidence="6">Cytochrome c1</fullName>
    </submittedName>
</protein>
<dbReference type="GO" id="GO:0020037">
    <property type="term" value="F:heme binding"/>
    <property type="evidence" value="ECO:0007669"/>
    <property type="project" value="InterPro"/>
</dbReference>
<proteinExistence type="predicted"/>
<dbReference type="Proteomes" id="UP000885750">
    <property type="component" value="Unassembled WGS sequence"/>
</dbReference>
<reference evidence="6" key="1">
    <citation type="journal article" date="2020" name="mSystems">
        <title>Genome- and Community-Level Interaction Insights into Carbon Utilization and Element Cycling Functions of Hydrothermarchaeota in Hydrothermal Sediment.</title>
        <authorList>
            <person name="Zhou Z."/>
            <person name="Liu Y."/>
            <person name="Xu W."/>
            <person name="Pan J."/>
            <person name="Luo Z.H."/>
            <person name="Li M."/>
        </authorList>
    </citation>
    <scope>NUCLEOTIDE SEQUENCE [LARGE SCALE GENOMIC DNA]</scope>
    <source>
        <strain evidence="6">HyVt-493</strain>
    </source>
</reference>
<dbReference type="AlphaFoldDB" id="A0A7V2T0M2"/>
<feature type="non-terminal residue" evidence="6">
    <location>
        <position position="1"/>
    </location>
</feature>
<gene>
    <name evidence="6" type="ORF">ENJ51_06780</name>
</gene>
<dbReference type="GO" id="GO:0046872">
    <property type="term" value="F:metal ion binding"/>
    <property type="evidence" value="ECO:0007669"/>
    <property type="project" value="UniProtKB-KW"/>
</dbReference>
<keyword evidence="5" id="KW-0812">Transmembrane</keyword>
<evidence type="ECO:0000256" key="4">
    <source>
        <dbReference type="ARBA" id="ARBA00023136"/>
    </source>
</evidence>
<dbReference type="Pfam" id="PF02167">
    <property type="entry name" value="Cytochrom_C1"/>
    <property type="match status" value="1"/>
</dbReference>
<evidence type="ECO:0000256" key="5">
    <source>
        <dbReference type="SAM" id="Phobius"/>
    </source>
</evidence>
<dbReference type="GO" id="GO:0009055">
    <property type="term" value="F:electron transfer activity"/>
    <property type="evidence" value="ECO:0007669"/>
    <property type="project" value="InterPro"/>
</dbReference>
<feature type="transmembrane region" description="Helical" evidence="5">
    <location>
        <begin position="80"/>
        <end position="98"/>
    </location>
</feature>
<accession>A0A7V2T0M2</accession>
<organism evidence="6">
    <name type="scientific">Leucothrix mucor</name>
    <dbReference type="NCBI Taxonomy" id="45248"/>
    <lineage>
        <taxon>Bacteria</taxon>
        <taxon>Pseudomonadati</taxon>
        <taxon>Pseudomonadota</taxon>
        <taxon>Gammaproteobacteria</taxon>
        <taxon>Thiotrichales</taxon>
        <taxon>Thiotrichaceae</taxon>
        <taxon>Leucothrix</taxon>
    </lineage>
</organism>
<comment type="caution">
    <text evidence="6">The sequence shown here is derived from an EMBL/GenBank/DDBJ whole genome shotgun (WGS) entry which is preliminary data.</text>
</comment>
<keyword evidence="2" id="KW-0479">Metal-binding</keyword>
<dbReference type="InterPro" id="IPR002326">
    <property type="entry name" value="Cyt_c1"/>
</dbReference>
<evidence type="ECO:0000313" key="6">
    <source>
        <dbReference type="EMBL" id="HFC92500.1"/>
    </source>
</evidence>
<dbReference type="Gene3D" id="1.20.5.100">
    <property type="entry name" value="Cytochrome c1, transmembrane anchor, C-terminal"/>
    <property type="match status" value="1"/>
</dbReference>
<evidence type="ECO:0000256" key="3">
    <source>
        <dbReference type="ARBA" id="ARBA00023004"/>
    </source>
</evidence>
<keyword evidence="5" id="KW-1133">Transmembrane helix</keyword>
<evidence type="ECO:0000256" key="2">
    <source>
        <dbReference type="ARBA" id="ARBA00022723"/>
    </source>
</evidence>
<keyword evidence="3" id="KW-0408">Iron</keyword>
<dbReference type="EMBL" id="DRMS01000254">
    <property type="protein sequence ID" value="HFC92500.1"/>
    <property type="molecule type" value="Genomic_DNA"/>
</dbReference>